<evidence type="ECO:0000313" key="1">
    <source>
        <dbReference type="EMBL" id="GBN20152.1"/>
    </source>
</evidence>
<sequence length="85" mass="9820">MTILGHMLQNQGKPTWVWEVLHHPPYSPDIAPSDYNLLLSMALGLSEQHFHSYEDAKKWVNSRIASKDLSFCELEFKCCQKDGEK</sequence>
<dbReference type="EMBL" id="BGPR01006574">
    <property type="protein sequence ID" value="GBN20152.1"/>
    <property type="molecule type" value="Genomic_DNA"/>
</dbReference>
<evidence type="ECO:0008006" key="3">
    <source>
        <dbReference type="Google" id="ProtNLM"/>
    </source>
</evidence>
<protein>
    <recommendedName>
        <fullName evidence="3">Mariner Mos1 transposase</fullName>
    </recommendedName>
</protein>
<proteinExistence type="predicted"/>
<dbReference type="Proteomes" id="UP000499080">
    <property type="component" value="Unassembled WGS sequence"/>
</dbReference>
<comment type="caution">
    <text evidence="1">The sequence shown here is derived from an EMBL/GenBank/DDBJ whole genome shotgun (WGS) entry which is preliminary data.</text>
</comment>
<name>A0A4Y2M095_ARAVE</name>
<dbReference type="InterPro" id="IPR052709">
    <property type="entry name" value="Transposase-MT_Hybrid"/>
</dbReference>
<keyword evidence="2" id="KW-1185">Reference proteome</keyword>
<gene>
    <name evidence="1" type="ORF">AVEN_114879_1</name>
</gene>
<dbReference type="PANTHER" id="PTHR46060">
    <property type="entry name" value="MARINER MOS1 TRANSPOSASE-LIKE PROTEIN"/>
    <property type="match status" value="1"/>
</dbReference>
<organism evidence="1 2">
    <name type="scientific">Araneus ventricosus</name>
    <name type="common">Orbweaver spider</name>
    <name type="synonym">Epeira ventricosa</name>
    <dbReference type="NCBI Taxonomy" id="182803"/>
    <lineage>
        <taxon>Eukaryota</taxon>
        <taxon>Metazoa</taxon>
        <taxon>Ecdysozoa</taxon>
        <taxon>Arthropoda</taxon>
        <taxon>Chelicerata</taxon>
        <taxon>Arachnida</taxon>
        <taxon>Araneae</taxon>
        <taxon>Araneomorphae</taxon>
        <taxon>Entelegynae</taxon>
        <taxon>Araneoidea</taxon>
        <taxon>Araneidae</taxon>
        <taxon>Araneus</taxon>
    </lineage>
</organism>
<dbReference type="AlphaFoldDB" id="A0A4Y2M095"/>
<dbReference type="OrthoDB" id="6434373at2759"/>
<dbReference type="GO" id="GO:0003676">
    <property type="term" value="F:nucleic acid binding"/>
    <property type="evidence" value="ECO:0007669"/>
    <property type="project" value="InterPro"/>
</dbReference>
<evidence type="ECO:0000313" key="2">
    <source>
        <dbReference type="Proteomes" id="UP000499080"/>
    </source>
</evidence>
<dbReference type="InterPro" id="IPR036397">
    <property type="entry name" value="RNaseH_sf"/>
</dbReference>
<dbReference type="PANTHER" id="PTHR46060:SF1">
    <property type="entry name" value="MARINER MOS1 TRANSPOSASE-LIKE PROTEIN"/>
    <property type="match status" value="1"/>
</dbReference>
<dbReference type="Gene3D" id="3.30.420.10">
    <property type="entry name" value="Ribonuclease H-like superfamily/Ribonuclease H"/>
    <property type="match status" value="1"/>
</dbReference>
<reference evidence="1 2" key="1">
    <citation type="journal article" date="2019" name="Sci. Rep.">
        <title>Orb-weaving spider Araneus ventricosus genome elucidates the spidroin gene catalogue.</title>
        <authorList>
            <person name="Kono N."/>
            <person name="Nakamura H."/>
            <person name="Ohtoshi R."/>
            <person name="Moran D.A.P."/>
            <person name="Shinohara A."/>
            <person name="Yoshida Y."/>
            <person name="Fujiwara M."/>
            <person name="Mori M."/>
            <person name="Tomita M."/>
            <person name="Arakawa K."/>
        </authorList>
    </citation>
    <scope>NUCLEOTIDE SEQUENCE [LARGE SCALE GENOMIC DNA]</scope>
</reference>
<accession>A0A4Y2M095</accession>